<dbReference type="EMBL" id="FQ790252">
    <property type="protein sequence ID" value="CCD43136.1"/>
    <property type="molecule type" value="Genomic_DNA"/>
</dbReference>
<accession>G2XQN1</accession>
<name>G2XQN1_BOTF4</name>
<sequence>MDISLDESIRLKPFLTPHFYEDGLLTVYGIGESEIQ</sequence>
<evidence type="ECO:0000313" key="1">
    <source>
        <dbReference type="EMBL" id="CCD43136.1"/>
    </source>
</evidence>
<evidence type="ECO:0000313" key="2">
    <source>
        <dbReference type="Proteomes" id="UP000008177"/>
    </source>
</evidence>
<protein>
    <submittedName>
        <fullName evidence="1">Uncharacterized protein</fullName>
    </submittedName>
</protein>
<organism evidence="1 2">
    <name type="scientific">Botryotinia fuckeliana (strain T4)</name>
    <name type="common">Noble rot fungus</name>
    <name type="synonym">Botrytis cinerea</name>
    <dbReference type="NCBI Taxonomy" id="999810"/>
    <lineage>
        <taxon>Eukaryota</taxon>
        <taxon>Fungi</taxon>
        <taxon>Dikarya</taxon>
        <taxon>Ascomycota</taxon>
        <taxon>Pezizomycotina</taxon>
        <taxon>Leotiomycetes</taxon>
        <taxon>Helotiales</taxon>
        <taxon>Sclerotiniaceae</taxon>
        <taxon>Botrytis</taxon>
    </lineage>
</organism>
<dbReference type="AlphaFoldDB" id="G2XQN1"/>
<dbReference type="HOGENOM" id="CLU_3359538_0_0_1"/>
<reference evidence="2" key="1">
    <citation type="journal article" date="2011" name="PLoS Genet.">
        <title>Genomic analysis of the necrotrophic fungal pathogens Sclerotinia sclerotiorum and Botrytis cinerea.</title>
        <authorList>
            <person name="Amselem J."/>
            <person name="Cuomo C.A."/>
            <person name="van Kan J.A."/>
            <person name="Viaud M."/>
            <person name="Benito E.P."/>
            <person name="Couloux A."/>
            <person name="Coutinho P.M."/>
            <person name="de Vries R.P."/>
            <person name="Dyer P.S."/>
            <person name="Fillinger S."/>
            <person name="Fournier E."/>
            <person name="Gout L."/>
            <person name="Hahn M."/>
            <person name="Kohn L."/>
            <person name="Lapalu N."/>
            <person name="Plummer K.M."/>
            <person name="Pradier J.M."/>
            <person name="Quevillon E."/>
            <person name="Sharon A."/>
            <person name="Simon A."/>
            <person name="ten Have A."/>
            <person name="Tudzynski B."/>
            <person name="Tudzynski P."/>
            <person name="Wincker P."/>
            <person name="Andrew M."/>
            <person name="Anthouard V."/>
            <person name="Beever R.E."/>
            <person name="Beffa R."/>
            <person name="Benoit I."/>
            <person name="Bouzid O."/>
            <person name="Brault B."/>
            <person name="Chen Z."/>
            <person name="Choquer M."/>
            <person name="Collemare J."/>
            <person name="Cotton P."/>
            <person name="Danchin E.G."/>
            <person name="Da Silva C."/>
            <person name="Gautier A."/>
            <person name="Giraud C."/>
            <person name="Giraud T."/>
            <person name="Gonzalez C."/>
            <person name="Grossetete S."/>
            <person name="Guldener U."/>
            <person name="Henrissat B."/>
            <person name="Howlett B.J."/>
            <person name="Kodira C."/>
            <person name="Kretschmer M."/>
            <person name="Lappartient A."/>
            <person name="Leroch M."/>
            <person name="Levis C."/>
            <person name="Mauceli E."/>
            <person name="Neuveglise C."/>
            <person name="Oeser B."/>
            <person name="Pearson M."/>
            <person name="Poulain J."/>
            <person name="Poussereau N."/>
            <person name="Quesneville H."/>
            <person name="Rascle C."/>
            <person name="Schumacher J."/>
            <person name="Segurens B."/>
            <person name="Sexton A."/>
            <person name="Silva E."/>
            <person name="Sirven C."/>
            <person name="Soanes D.M."/>
            <person name="Talbot N.J."/>
            <person name="Templeton M."/>
            <person name="Yandava C."/>
            <person name="Yarden O."/>
            <person name="Zeng Q."/>
            <person name="Rollins J.A."/>
            <person name="Lebrun M.H."/>
            <person name="Dickman M."/>
        </authorList>
    </citation>
    <scope>NUCLEOTIDE SEQUENCE [LARGE SCALE GENOMIC DNA]</scope>
    <source>
        <strain evidence="2">T4</strain>
    </source>
</reference>
<proteinExistence type="predicted"/>
<dbReference type="InParanoid" id="G2XQN1"/>
<gene>
    <name evidence="1" type="ORF">BofuT4_P069760.1</name>
</gene>
<dbReference type="Proteomes" id="UP000008177">
    <property type="component" value="Unplaced contigs"/>
</dbReference>